<keyword evidence="4 12" id="KW-0812">Transmembrane</keyword>
<evidence type="ECO:0000256" key="11">
    <source>
        <dbReference type="ARBA" id="ARBA00023136"/>
    </source>
</evidence>
<sequence length="245" mass="26849">MLRSTTTAPLRLWAVPALGLRAAVPTRLAAAIAQASRSPHAAARLATASRAARSGPSSAAASQRPAAATSAAGQPTPAKPVADLNWTSFFALRKSRRNTERAVGGLAGAVGLFAGTYYFMFVAEFDPYDTFMGLDPSFPYMTAAMGVGVVSFASGLHPDHVIWRLTHWTDQPPWLSHPNGPQKEKEFHKHIVRHRPVNLPQFAGQSGTRLPTPPDYYGEKIFSLADYRKWIRRQRRFIAENDLAR</sequence>
<evidence type="ECO:0000313" key="14">
    <source>
        <dbReference type="EMBL" id="KAL2915112.1"/>
    </source>
</evidence>
<reference evidence="14 15" key="1">
    <citation type="submission" date="2023-09" db="EMBL/GenBank/DDBJ databases">
        <title>Pangenome analysis of Batrachochytrium dendrobatidis and related Chytrids.</title>
        <authorList>
            <person name="Yacoub M.N."/>
            <person name="Stajich J.E."/>
            <person name="James T.Y."/>
        </authorList>
    </citation>
    <scope>NUCLEOTIDE SEQUENCE [LARGE SCALE GENOMIC DNA]</scope>
    <source>
        <strain evidence="14 15">JEL0888</strain>
    </source>
</reference>
<keyword evidence="8 12" id="KW-1133">Transmembrane helix</keyword>
<evidence type="ECO:0000256" key="12">
    <source>
        <dbReference type="RuleBase" id="RU367146"/>
    </source>
</evidence>
<proteinExistence type="inferred from homology"/>
<comment type="subcellular location">
    <subcellularLocation>
        <location evidence="1 12">Mitochondrion inner membrane</location>
        <topology evidence="1 12">Multi-pass membrane protein</topology>
    </subcellularLocation>
</comment>
<dbReference type="EMBL" id="JADGIZ020000027">
    <property type="protein sequence ID" value="KAL2915112.1"/>
    <property type="molecule type" value="Genomic_DNA"/>
</dbReference>
<evidence type="ECO:0000256" key="4">
    <source>
        <dbReference type="ARBA" id="ARBA00022692"/>
    </source>
</evidence>
<feature type="region of interest" description="Disordered" evidence="13">
    <location>
        <begin position="53"/>
        <end position="79"/>
    </location>
</feature>
<keyword evidence="5 12" id="KW-0999">Mitochondrion inner membrane</keyword>
<feature type="compositionally biased region" description="Low complexity" evidence="13">
    <location>
        <begin position="53"/>
        <end position="76"/>
    </location>
</feature>
<gene>
    <name evidence="14" type="primary">PAM17</name>
    <name evidence="14" type="ORF">HK105_205436</name>
</gene>
<evidence type="ECO:0000256" key="6">
    <source>
        <dbReference type="ARBA" id="ARBA00022927"/>
    </source>
</evidence>
<evidence type="ECO:0000256" key="13">
    <source>
        <dbReference type="SAM" id="MobiDB-lite"/>
    </source>
</evidence>
<feature type="transmembrane region" description="Helical" evidence="12">
    <location>
        <begin position="140"/>
        <end position="157"/>
    </location>
</feature>
<evidence type="ECO:0000313" key="15">
    <source>
        <dbReference type="Proteomes" id="UP001527925"/>
    </source>
</evidence>
<comment type="similarity">
    <text evidence="2 12">Belongs to the PAM17 family.</text>
</comment>
<feature type="transmembrane region" description="Helical" evidence="12">
    <location>
        <begin position="102"/>
        <end position="120"/>
    </location>
</feature>
<dbReference type="PANTHER" id="PTHR28021">
    <property type="entry name" value="PRESEQUENCE TRANSLOCATED-ASSOCIATED MOTOR SUBUNIT PAM17, MITOCHONDRIAL"/>
    <property type="match status" value="1"/>
</dbReference>
<dbReference type="InterPro" id="IPR013875">
    <property type="entry name" value="Pam17"/>
</dbReference>
<keyword evidence="7" id="KW-0809">Transit peptide</keyword>
<evidence type="ECO:0000256" key="2">
    <source>
        <dbReference type="ARBA" id="ARBA00006837"/>
    </source>
</evidence>
<keyword evidence="10 12" id="KW-0496">Mitochondrion</keyword>
<comment type="function">
    <text evidence="12">Component of the PAM complex, a complex required for the translocation of transit peptide-containing proteins from the inner membrane into the mitochondrial matrix in an ATP-dependent manner.</text>
</comment>
<comment type="subunit">
    <text evidence="12">Component of the PAM complex.</text>
</comment>
<keyword evidence="9 12" id="KW-0811">Translocation</keyword>
<keyword evidence="11 12" id="KW-0472">Membrane</keyword>
<keyword evidence="15" id="KW-1185">Reference proteome</keyword>
<protein>
    <recommendedName>
        <fullName evidence="12">Presequence translocated-associated motor subunit PAM17</fullName>
    </recommendedName>
</protein>
<evidence type="ECO:0000256" key="1">
    <source>
        <dbReference type="ARBA" id="ARBA00004448"/>
    </source>
</evidence>
<evidence type="ECO:0000256" key="7">
    <source>
        <dbReference type="ARBA" id="ARBA00022946"/>
    </source>
</evidence>
<dbReference type="PANTHER" id="PTHR28021:SF1">
    <property type="entry name" value="PRESEQUENCE TRANSLOCATED-ASSOCIATED MOTOR SUBUNIT PAM17, MITOCHONDRIAL"/>
    <property type="match status" value="1"/>
</dbReference>
<keyword evidence="3 12" id="KW-0813">Transport</keyword>
<evidence type="ECO:0000256" key="8">
    <source>
        <dbReference type="ARBA" id="ARBA00022989"/>
    </source>
</evidence>
<name>A0ABR4N6D9_9FUNG</name>
<dbReference type="Proteomes" id="UP001527925">
    <property type="component" value="Unassembled WGS sequence"/>
</dbReference>
<organism evidence="14 15">
    <name type="scientific">Polyrhizophydium stewartii</name>
    <dbReference type="NCBI Taxonomy" id="2732419"/>
    <lineage>
        <taxon>Eukaryota</taxon>
        <taxon>Fungi</taxon>
        <taxon>Fungi incertae sedis</taxon>
        <taxon>Chytridiomycota</taxon>
        <taxon>Chytridiomycota incertae sedis</taxon>
        <taxon>Chytridiomycetes</taxon>
        <taxon>Rhizophydiales</taxon>
        <taxon>Rhizophydiales incertae sedis</taxon>
        <taxon>Polyrhizophydium</taxon>
    </lineage>
</organism>
<comment type="caution">
    <text evidence="14">The sequence shown here is derived from an EMBL/GenBank/DDBJ whole genome shotgun (WGS) entry which is preliminary data.</text>
</comment>
<accession>A0ABR4N6D9</accession>
<keyword evidence="6 12" id="KW-0653">Protein transport</keyword>
<evidence type="ECO:0000256" key="9">
    <source>
        <dbReference type="ARBA" id="ARBA00023010"/>
    </source>
</evidence>
<evidence type="ECO:0000256" key="10">
    <source>
        <dbReference type="ARBA" id="ARBA00023128"/>
    </source>
</evidence>
<evidence type="ECO:0000256" key="5">
    <source>
        <dbReference type="ARBA" id="ARBA00022792"/>
    </source>
</evidence>
<evidence type="ECO:0000256" key="3">
    <source>
        <dbReference type="ARBA" id="ARBA00022448"/>
    </source>
</evidence>
<dbReference type="Pfam" id="PF08566">
    <property type="entry name" value="Pam17"/>
    <property type="match status" value="1"/>
</dbReference>